<keyword evidence="2" id="KW-1185">Reference proteome</keyword>
<protein>
    <submittedName>
        <fullName evidence="1">Uncharacterized protein</fullName>
    </submittedName>
</protein>
<comment type="caution">
    <text evidence="1">The sequence shown here is derived from an EMBL/GenBank/DDBJ whole genome shotgun (WGS) entry which is preliminary data.</text>
</comment>
<evidence type="ECO:0000313" key="1">
    <source>
        <dbReference type="EMBL" id="CAB4024801.1"/>
    </source>
</evidence>
<name>A0A7D9L6M9_PARCT</name>
<proteinExistence type="predicted"/>
<organism evidence="1 2">
    <name type="scientific">Paramuricea clavata</name>
    <name type="common">Red gorgonian</name>
    <name type="synonym">Violescent sea-whip</name>
    <dbReference type="NCBI Taxonomy" id="317549"/>
    <lineage>
        <taxon>Eukaryota</taxon>
        <taxon>Metazoa</taxon>
        <taxon>Cnidaria</taxon>
        <taxon>Anthozoa</taxon>
        <taxon>Octocorallia</taxon>
        <taxon>Malacalcyonacea</taxon>
        <taxon>Plexauridae</taxon>
        <taxon>Paramuricea</taxon>
    </lineage>
</organism>
<evidence type="ECO:0000313" key="2">
    <source>
        <dbReference type="Proteomes" id="UP001152795"/>
    </source>
</evidence>
<dbReference type="EMBL" id="CACRXK020013245">
    <property type="protein sequence ID" value="CAB4024801.1"/>
    <property type="molecule type" value="Genomic_DNA"/>
</dbReference>
<reference evidence="1" key="1">
    <citation type="submission" date="2020-04" db="EMBL/GenBank/DDBJ databases">
        <authorList>
            <person name="Alioto T."/>
            <person name="Alioto T."/>
            <person name="Gomez Garrido J."/>
        </authorList>
    </citation>
    <scope>NUCLEOTIDE SEQUENCE</scope>
    <source>
        <strain evidence="1">A484AB</strain>
    </source>
</reference>
<gene>
    <name evidence="1" type="ORF">PACLA_8A027414</name>
</gene>
<sequence>MIPVIILQKMLQRRLSLAAIILATLSYSNASLFNSQPQFTIKAEKNKAFDESCLIGTFNIESGNIADRLEHCLENCRCQSFQICQDTKCQLCSSHKQENSSLLHEKKDCIYAMYEMRD</sequence>
<dbReference type="Proteomes" id="UP001152795">
    <property type="component" value="Unassembled WGS sequence"/>
</dbReference>
<accession>A0A7D9L6M9</accession>
<dbReference type="AlphaFoldDB" id="A0A7D9L6M9"/>